<gene>
    <name evidence="2" type="ORF">CI610_00726</name>
</gene>
<protein>
    <submittedName>
        <fullName evidence="2">Uncharacterized protein</fullName>
    </submittedName>
</protein>
<accession>A0A2H9TAT5</accession>
<feature type="compositionally biased region" description="Polar residues" evidence="1">
    <location>
        <begin position="69"/>
        <end position="79"/>
    </location>
</feature>
<organism evidence="2">
    <name type="scientific">invertebrate metagenome</name>
    <dbReference type="NCBI Taxonomy" id="1711999"/>
    <lineage>
        <taxon>unclassified sequences</taxon>
        <taxon>metagenomes</taxon>
        <taxon>organismal metagenomes</taxon>
    </lineage>
</organism>
<evidence type="ECO:0000256" key="1">
    <source>
        <dbReference type="SAM" id="MobiDB-lite"/>
    </source>
</evidence>
<dbReference type="AlphaFoldDB" id="A0A2H9TAT5"/>
<feature type="region of interest" description="Disordered" evidence="1">
    <location>
        <begin position="69"/>
        <end position="91"/>
    </location>
</feature>
<evidence type="ECO:0000313" key="2">
    <source>
        <dbReference type="EMBL" id="PJE80299.1"/>
    </source>
</evidence>
<proteinExistence type="predicted"/>
<name>A0A2H9TAT5_9ZZZZ</name>
<reference evidence="2" key="1">
    <citation type="journal article" date="2017" name="Appl. Environ. Microbiol.">
        <title>Molecular characterization of an Endozoicomonas-like organism causing infection in king scallop Pecten maximus L.</title>
        <authorList>
            <person name="Cano I."/>
            <person name="van Aerle R."/>
            <person name="Ross S."/>
            <person name="Verner-Jeffreys D.W."/>
            <person name="Paley R.K."/>
            <person name="Rimmer G."/>
            <person name="Ryder D."/>
            <person name="Hooper P."/>
            <person name="Stone D."/>
            <person name="Feist S.W."/>
        </authorList>
    </citation>
    <scope>NUCLEOTIDE SEQUENCE</scope>
</reference>
<comment type="caution">
    <text evidence="2">The sequence shown here is derived from an EMBL/GenBank/DDBJ whole genome shotgun (WGS) entry which is preliminary data.</text>
</comment>
<dbReference type="EMBL" id="NSIT01000023">
    <property type="protein sequence ID" value="PJE80299.1"/>
    <property type="molecule type" value="Genomic_DNA"/>
</dbReference>
<sequence length="109" mass="12239">MATDGMSARKWLAGHGHQVSFDRIQEIRDKLAKKIDVLDETDPRYEGILEALDVMDQYIIQSSAQQTIGQDCPLDSSSLIPELSGDDSSPLDAAEKRRRFDVLLKTGRY</sequence>